<protein>
    <submittedName>
        <fullName evidence="1">Uncharacterized protein</fullName>
    </submittedName>
</protein>
<comment type="caution">
    <text evidence="1">The sequence shown here is derived from an EMBL/GenBank/DDBJ whole genome shotgun (WGS) entry which is preliminary data.</text>
</comment>
<evidence type="ECO:0000313" key="1">
    <source>
        <dbReference type="EMBL" id="KAL0190920.1"/>
    </source>
</evidence>
<keyword evidence="2" id="KW-1185">Reference proteome</keyword>
<dbReference type="PANTHER" id="PTHR47331">
    <property type="entry name" value="PHD-TYPE DOMAIN-CONTAINING PROTEIN"/>
    <property type="match status" value="1"/>
</dbReference>
<feature type="non-terminal residue" evidence="1">
    <location>
        <position position="1"/>
    </location>
</feature>
<gene>
    <name evidence="1" type="ORF">M9458_013618</name>
</gene>
<dbReference type="Proteomes" id="UP001529510">
    <property type="component" value="Unassembled WGS sequence"/>
</dbReference>
<dbReference type="InterPro" id="IPR008042">
    <property type="entry name" value="Retrotrans_Pao"/>
</dbReference>
<reference evidence="1 2" key="1">
    <citation type="submission" date="2024-05" db="EMBL/GenBank/DDBJ databases">
        <title>Genome sequencing and assembly of Indian major carp, Cirrhinus mrigala (Hamilton, 1822).</title>
        <authorList>
            <person name="Mohindra V."/>
            <person name="Chowdhury L.M."/>
            <person name="Lal K."/>
            <person name="Jena J.K."/>
        </authorList>
    </citation>
    <scope>NUCLEOTIDE SEQUENCE [LARGE SCALE GENOMIC DNA]</scope>
    <source>
        <strain evidence="1">CM1030</strain>
        <tissue evidence="1">Blood</tissue>
    </source>
</reference>
<feature type="non-terminal residue" evidence="1">
    <location>
        <position position="341"/>
    </location>
</feature>
<name>A0ABD0QXK5_CIRMR</name>
<evidence type="ECO:0000313" key="2">
    <source>
        <dbReference type="Proteomes" id="UP001529510"/>
    </source>
</evidence>
<dbReference type="PANTHER" id="PTHR47331:SF5">
    <property type="entry name" value="RIBONUCLEASE H"/>
    <property type="match status" value="1"/>
</dbReference>
<dbReference type="EMBL" id="JAMKFB020000006">
    <property type="protein sequence ID" value="KAL0190920.1"/>
    <property type="molecule type" value="Genomic_DNA"/>
</dbReference>
<sequence>HPRFSNGRHVRQHPLTDEAIRFSVERCFYVDYCLQSLPTADEARSLIDQLRNIFPAGGFEIHHVELWLTQENSDIPESTLGLSWNWQTDTLSYKHRPVIYETPTLRNIYKVLATQYDPLGWLLPYTTRAKVIIKQLWNRQRGWDDSNLPPELLQSWCTWEEELGYLPCISFPLPYVPPEVGMDGVTHEVHIFSDASEQAYGAVAYLRTTDQEGQTYLSFIIARQVPRLELCGSLVAAQLAKLLENELTLHVKSISLWTNSTTVLQSLNSESCCYRDFVGNRIAEIQVLTDMCSWHYLGSVDNPAYDLTKGRPLQYLAAQNRWSQGPAFLLHDPKEWPAVPG</sequence>
<organism evidence="1 2">
    <name type="scientific">Cirrhinus mrigala</name>
    <name type="common">Mrigala</name>
    <dbReference type="NCBI Taxonomy" id="683832"/>
    <lineage>
        <taxon>Eukaryota</taxon>
        <taxon>Metazoa</taxon>
        <taxon>Chordata</taxon>
        <taxon>Craniata</taxon>
        <taxon>Vertebrata</taxon>
        <taxon>Euteleostomi</taxon>
        <taxon>Actinopterygii</taxon>
        <taxon>Neopterygii</taxon>
        <taxon>Teleostei</taxon>
        <taxon>Ostariophysi</taxon>
        <taxon>Cypriniformes</taxon>
        <taxon>Cyprinidae</taxon>
        <taxon>Labeoninae</taxon>
        <taxon>Labeonini</taxon>
        <taxon>Cirrhinus</taxon>
    </lineage>
</organism>
<accession>A0ABD0QXK5</accession>
<dbReference type="Pfam" id="PF05380">
    <property type="entry name" value="Peptidase_A17"/>
    <property type="match status" value="1"/>
</dbReference>
<proteinExistence type="predicted"/>
<dbReference type="AlphaFoldDB" id="A0ABD0QXK5"/>